<dbReference type="SMART" id="SM00327">
    <property type="entry name" value="VWA"/>
    <property type="match status" value="1"/>
</dbReference>
<dbReference type="RefSeq" id="WP_108641192.1">
    <property type="nucleotide sequence ID" value="NZ_QCYG01000006.1"/>
</dbReference>
<evidence type="ECO:0000259" key="2">
    <source>
        <dbReference type="PROSITE" id="PS50234"/>
    </source>
</evidence>
<gene>
    <name evidence="3" type="ORF">DC363_10945</name>
</gene>
<name>A0A2T7FW74_9RHOB</name>
<evidence type="ECO:0000256" key="1">
    <source>
        <dbReference type="SAM" id="SignalP"/>
    </source>
</evidence>
<dbReference type="PANTHER" id="PTHR10579:SF43">
    <property type="entry name" value="ZINC FINGER (C3HC4-TYPE RING FINGER) FAMILY PROTEIN"/>
    <property type="match status" value="1"/>
</dbReference>
<protein>
    <recommendedName>
        <fullName evidence="2">VWFA domain-containing protein</fullName>
    </recommendedName>
</protein>
<dbReference type="PROSITE" id="PS50234">
    <property type="entry name" value="VWFA"/>
    <property type="match status" value="1"/>
</dbReference>
<feature type="chain" id="PRO_5015580864" description="VWFA domain-containing protein" evidence="1">
    <location>
        <begin position="26"/>
        <end position="759"/>
    </location>
</feature>
<dbReference type="OrthoDB" id="9783818at2"/>
<reference evidence="3 4" key="1">
    <citation type="submission" date="2018-04" db="EMBL/GenBank/DDBJ databases">
        <title>Pelagivirga bohaiensis gen. nov., sp. nov., a bacterium isolated from the Bohai Sea.</title>
        <authorList>
            <person name="Ji X."/>
        </authorList>
    </citation>
    <scope>NUCLEOTIDE SEQUENCE [LARGE SCALE GENOMIC DNA]</scope>
    <source>
        <strain evidence="3 4">BH-SD16</strain>
    </source>
</reference>
<keyword evidence="4" id="KW-1185">Reference proteome</keyword>
<sequence>MRPRTSIIHAATLVGGLGCGLAAQAQENVVIVYDGSGSMWGQIDGTSKVEIAREVLADLVTGWDDGAHLGLVAYGHRTEGDCTDIETMIAPGPVDRDSFIATVNAINPVGKTPITASVRHAADLLSYRDAPATVVLISDGVETCNADPCALAAQLEQEGVAFTAHVVGFDLDDAANASLACIADNTGGMFVPASNAAELTDALAQVQEAMVQPPEPEPEPETPAAPPVTLTAPAQVVNGAVFDIAWSETLDALDFLTIVPMGADRGTVGNHIRAREATEGQLTAPGTPGLYELRYVPEDSRETLASVQIEVIEAEVTLTAPAQVTTGATFDIGWSNTINPLDFLTIVPMGSDAGTVGNHIRARDASEGQLTAPGTPGLYELRYVLEEGRRTVASVQIEVSETEVTLTAPAQVTTGATFDITWSNTINPLDFLTIVPMGSDAGTVGNHIRARDASEGRLTAPGTPGLYELRYVLEEGRNTQASVQIEVVAAEVTVTAPAQVTTGAVFDIGWSETINPLDFLTIVPKGADAGTVGNHIRAREASAGRLTAPGTPGFYELRYVQEEGRNTLASARIEVVEAEIGISGPGTVRAGTAVDVTWSSSVNDVDFVTIVPMGADEGAVGAHIRTRGNTEGRLTAPEDAGMYELRYVLEEGRRTLASAPLEVVGADAPLDSGAGLSVPETAAPGEVVTVSWTLENDGSDRRVALARKDQPDFSWISVQPVGEGTSAQITVPDEAGVYEIRFLDISGGVLLGRAVINVQ</sequence>
<proteinExistence type="predicted"/>
<dbReference type="PANTHER" id="PTHR10579">
    <property type="entry name" value="CALCIUM-ACTIVATED CHLORIDE CHANNEL REGULATOR"/>
    <property type="match status" value="1"/>
</dbReference>
<dbReference type="EMBL" id="QCYG01000006">
    <property type="protein sequence ID" value="PVA06411.1"/>
    <property type="molecule type" value="Genomic_DNA"/>
</dbReference>
<dbReference type="Gene3D" id="3.40.50.410">
    <property type="entry name" value="von Willebrand factor, type A domain"/>
    <property type="match status" value="1"/>
</dbReference>
<dbReference type="InterPro" id="IPR051266">
    <property type="entry name" value="CLCR"/>
</dbReference>
<dbReference type="Proteomes" id="UP000244817">
    <property type="component" value="Unassembled WGS sequence"/>
</dbReference>
<keyword evidence="1" id="KW-0732">Signal</keyword>
<evidence type="ECO:0000313" key="3">
    <source>
        <dbReference type="EMBL" id="PVA06411.1"/>
    </source>
</evidence>
<accession>A0A2T7FW74</accession>
<dbReference type="PROSITE" id="PS51257">
    <property type="entry name" value="PROKAR_LIPOPROTEIN"/>
    <property type="match status" value="1"/>
</dbReference>
<evidence type="ECO:0000313" key="4">
    <source>
        <dbReference type="Proteomes" id="UP000244817"/>
    </source>
</evidence>
<comment type="caution">
    <text evidence="3">The sequence shown here is derived from an EMBL/GenBank/DDBJ whole genome shotgun (WGS) entry which is preliminary data.</text>
</comment>
<dbReference type="InterPro" id="IPR036465">
    <property type="entry name" value="vWFA_dom_sf"/>
</dbReference>
<feature type="domain" description="VWFA" evidence="2">
    <location>
        <begin position="28"/>
        <end position="206"/>
    </location>
</feature>
<dbReference type="AlphaFoldDB" id="A0A2T7FW74"/>
<organism evidence="3 4">
    <name type="scientific">Thalassorhabdomicrobium marinisediminis</name>
    <dbReference type="NCBI Taxonomy" id="2170577"/>
    <lineage>
        <taxon>Bacteria</taxon>
        <taxon>Pseudomonadati</taxon>
        <taxon>Pseudomonadota</taxon>
        <taxon>Alphaproteobacteria</taxon>
        <taxon>Rhodobacterales</taxon>
        <taxon>Paracoccaceae</taxon>
        <taxon>Thalassorhabdomicrobium</taxon>
    </lineage>
</organism>
<feature type="signal peptide" evidence="1">
    <location>
        <begin position="1"/>
        <end position="25"/>
    </location>
</feature>
<dbReference type="Pfam" id="PF00092">
    <property type="entry name" value="VWA"/>
    <property type="match status" value="1"/>
</dbReference>
<dbReference type="SUPFAM" id="SSF53300">
    <property type="entry name" value="vWA-like"/>
    <property type="match status" value="1"/>
</dbReference>
<dbReference type="InterPro" id="IPR002035">
    <property type="entry name" value="VWF_A"/>
</dbReference>